<dbReference type="AlphaFoldDB" id="A0AAV7V8G6"/>
<feature type="region of interest" description="Disordered" evidence="1">
    <location>
        <begin position="1"/>
        <end position="102"/>
    </location>
</feature>
<name>A0AAV7V8G6_PLEWA</name>
<accession>A0AAV7V8G6</accession>
<dbReference type="EMBL" id="JANPWB010000003">
    <property type="protein sequence ID" value="KAJ1196367.1"/>
    <property type="molecule type" value="Genomic_DNA"/>
</dbReference>
<keyword evidence="3" id="KW-1185">Reference proteome</keyword>
<comment type="caution">
    <text evidence="2">The sequence shown here is derived from an EMBL/GenBank/DDBJ whole genome shotgun (WGS) entry which is preliminary data.</text>
</comment>
<evidence type="ECO:0000256" key="1">
    <source>
        <dbReference type="SAM" id="MobiDB-lite"/>
    </source>
</evidence>
<protein>
    <submittedName>
        <fullName evidence="2">Uncharacterized protein</fullName>
    </submittedName>
</protein>
<organism evidence="2 3">
    <name type="scientific">Pleurodeles waltl</name>
    <name type="common">Iberian ribbed newt</name>
    <dbReference type="NCBI Taxonomy" id="8319"/>
    <lineage>
        <taxon>Eukaryota</taxon>
        <taxon>Metazoa</taxon>
        <taxon>Chordata</taxon>
        <taxon>Craniata</taxon>
        <taxon>Vertebrata</taxon>
        <taxon>Euteleostomi</taxon>
        <taxon>Amphibia</taxon>
        <taxon>Batrachia</taxon>
        <taxon>Caudata</taxon>
        <taxon>Salamandroidea</taxon>
        <taxon>Salamandridae</taxon>
        <taxon>Pleurodelinae</taxon>
        <taxon>Pleurodeles</taxon>
    </lineage>
</organism>
<reference evidence="2" key="1">
    <citation type="journal article" date="2022" name="bioRxiv">
        <title>Sequencing and chromosome-scale assembly of the giantPleurodeles waltlgenome.</title>
        <authorList>
            <person name="Brown T."/>
            <person name="Elewa A."/>
            <person name="Iarovenko S."/>
            <person name="Subramanian E."/>
            <person name="Araus A.J."/>
            <person name="Petzold A."/>
            <person name="Susuki M."/>
            <person name="Suzuki K.-i.T."/>
            <person name="Hayashi T."/>
            <person name="Toyoda A."/>
            <person name="Oliveira C."/>
            <person name="Osipova E."/>
            <person name="Leigh N.D."/>
            <person name="Simon A."/>
            <person name="Yun M.H."/>
        </authorList>
    </citation>
    <scope>NUCLEOTIDE SEQUENCE</scope>
    <source>
        <strain evidence="2">20211129_DDA</strain>
        <tissue evidence="2">Liver</tissue>
    </source>
</reference>
<feature type="compositionally biased region" description="Basic and acidic residues" evidence="1">
    <location>
        <begin position="37"/>
        <end position="56"/>
    </location>
</feature>
<dbReference type="Proteomes" id="UP001066276">
    <property type="component" value="Chromosome 2_1"/>
</dbReference>
<gene>
    <name evidence="2" type="ORF">NDU88_000238</name>
</gene>
<proteinExistence type="predicted"/>
<sequence length="141" mass="15362">MKLELRANVPPRARGPASVTARVLSGRRNRRVRAKRKDALPNRHGSDKSSRQHEGRTSAPTPSPSLDDDGREPGHPAARKQRGSGLAGSGAGEGALCEDPHPGKEIGRLEYCLLSNNKPRDWSYMTVFLSEAYRGNDPGRV</sequence>
<feature type="compositionally biased region" description="Basic residues" evidence="1">
    <location>
        <begin position="25"/>
        <end position="36"/>
    </location>
</feature>
<evidence type="ECO:0000313" key="2">
    <source>
        <dbReference type="EMBL" id="KAJ1196367.1"/>
    </source>
</evidence>
<evidence type="ECO:0000313" key="3">
    <source>
        <dbReference type="Proteomes" id="UP001066276"/>
    </source>
</evidence>